<evidence type="ECO:0008006" key="12">
    <source>
        <dbReference type="Google" id="ProtNLM"/>
    </source>
</evidence>
<dbReference type="PANTHER" id="PTHR23345">
    <property type="entry name" value="VITELLOGENIN-RELATED"/>
    <property type="match status" value="1"/>
</dbReference>
<dbReference type="Pfam" id="PF09172">
    <property type="entry name" value="Vit_open_b-sht"/>
    <property type="match status" value="1"/>
</dbReference>
<dbReference type="FunFam" id="1.25.10.20:FF:000003">
    <property type="entry name" value="Vitellogenin C"/>
    <property type="match status" value="1"/>
</dbReference>
<gene>
    <name evidence="10" type="ORF">PUN28_012279</name>
</gene>
<dbReference type="PANTHER" id="PTHR23345:SF15">
    <property type="entry name" value="VITELLOGENIN 1-RELATED"/>
    <property type="match status" value="1"/>
</dbReference>
<dbReference type="SMART" id="SM00216">
    <property type="entry name" value="VWD"/>
    <property type="match status" value="1"/>
</dbReference>
<keyword evidence="1 7" id="KW-0732">Signal</keyword>
<feature type="compositionally biased region" description="Polar residues" evidence="6">
    <location>
        <begin position="327"/>
        <end position="344"/>
    </location>
</feature>
<comment type="caution">
    <text evidence="5">Lacks conserved residue(s) required for the propagation of feature annotation.</text>
</comment>
<evidence type="ECO:0000256" key="5">
    <source>
        <dbReference type="PROSITE-ProRule" id="PRU00557"/>
    </source>
</evidence>
<dbReference type="Gene3D" id="2.30.230.10">
    <property type="entry name" value="Lipovitellin, beta-sheet shell regions, chain A"/>
    <property type="match status" value="1"/>
</dbReference>
<dbReference type="SMART" id="SM00638">
    <property type="entry name" value="LPD_N"/>
    <property type="match status" value="1"/>
</dbReference>
<evidence type="ECO:0000256" key="2">
    <source>
        <dbReference type="ARBA" id="ARBA00022761"/>
    </source>
</evidence>
<dbReference type="InterPro" id="IPR015255">
    <property type="entry name" value="Vitellinogen_open_b-sht"/>
</dbReference>
<comment type="caution">
    <text evidence="10">The sequence shown here is derived from an EMBL/GenBank/DDBJ whole genome shotgun (WGS) entry which is preliminary data.</text>
</comment>
<dbReference type="InterPro" id="IPR001747">
    <property type="entry name" value="Vitellogenin_N"/>
</dbReference>
<feature type="domain" description="Vitellogenin" evidence="8">
    <location>
        <begin position="23"/>
        <end position="796"/>
    </location>
</feature>
<evidence type="ECO:0000313" key="10">
    <source>
        <dbReference type="EMBL" id="KAL0112915.1"/>
    </source>
</evidence>
<dbReference type="EMBL" id="JADYXP020000012">
    <property type="protein sequence ID" value="KAL0112915.1"/>
    <property type="molecule type" value="Genomic_DNA"/>
</dbReference>
<evidence type="ECO:0000259" key="9">
    <source>
        <dbReference type="PROSITE" id="PS51233"/>
    </source>
</evidence>
<dbReference type="InterPro" id="IPR050733">
    <property type="entry name" value="Vitellogenin/Apolipophorin"/>
</dbReference>
<proteinExistence type="predicted"/>
<accession>A0AAW2FCY4</accession>
<dbReference type="InterPro" id="IPR015819">
    <property type="entry name" value="Lipid_transp_b-sht_shell"/>
</dbReference>
<evidence type="ECO:0000256" key="6">
    <source>
        <dbReference type="SAM" id="MobiDB-lite"/>
    </source>
</evidence>
<dbReference type="SMART" id="SM01169">
    <property type="entry name" value="DUF1943"/>
    <property type="match status" value="1"/>
</dbReference>
<dbReference type="PROSITE" id="PS51233">
    <property type="entry name" value="VWFD"/>
    <property type="match status" value="1"/>
</dbReference>
<feature type="signal peptide" evidence="7">
    <location>
        <begin position="1"/>
        <end position="17"/>
    </location>
</feature>
<evidence type="ECO:0000256" key="7">
    <source>
        <dbReference type="SAM" id="SignalP"/>
    </source>
</evidence>
<dbReference type="InterPro" id="IPR015816">
    <property type="entry name" value="Vitellinogen_b-sht_N"/>
</dbReference>
<feature type="domain" description="VWFD" evidence="9">
    <location>
        <begin position="1415"/>
        <end position="1601"/>
    </location>
</feature>
<keyword evidence="2" id="KW-0758">Storage protein</keyword>
<dbReference type="Proteomes" id="UP001430953">
    <property type="component" value="Unassembled WGS sequence"/>
</dbReference>
<evidence type="ECO:0000313" key="11">
    <source>
        <dbReference type="Proteomes" id="UP001430953"/>
    </source>
</evidence>
<organism evidence="10 11">
    <name type="scientific">Cardiocondyla obscurior</name>
    <dbReference type="NCBI Taxonomy" id="286306"/>
    <lineage>
        <taxon>Eukaryota</taxon>
        <taxon>Metazoa</taxon>
        <taxon>Ecdysozoa</taxon>
        <taxon>Arthropoda</taxon>
        <taxon>Hexapoda</taxon>
        <taxon>Insecta</taxon>
        <taxon>Pterygota</taxon>
        <taxon>Neoptera</taxon>
        <taxon>Endopterygota</taxon>
        <taxon>Hymenoptera</taxon>
        <taxon>Apocrita</taxon>
        <taxon>Aculeata</taxon>
        <taxon>Formicoidea</taxon>
        <taxon>Formicidae</taxon>
        <taxon>Myrmicinae</taxon>
        <taxon>Cardiocondyla</taxon>
    </lineage>
</organism>
<dbReference type="Gene3D" id="1.25.10.20">
    <property type="entry name" value="Vitellinogen, superhelical"/>
    <property type="match status" value="1"/>
</dbReference>
<dbReference type="PROSITE" id="PS51211">
    <property type="entry name" value="VITELLOGENIN"/>
    <property type="match status" value="1"/>
</dbReference>
<evidence type="ECO:0000259" key="8">
    <source>
        <dbReference type="PROSITE" id="PS51211"/>
    </source>
</evidence>
<dbReference type="GO" id="GO:0005319">
    <property type="term" value="F:lipid transporter activity"/>
    <property type="evidence" value="ECO:0007669"/>
    <property type="project" value="InterPro"/>
</dbReference>
<keyword evidence="3" id="KW-1015">Disulfide bond</keyword>
<protein>
    <recommendedName>
        <fullName evidence="12">Vitellogenin</fullName>
    </recommendedName>
</protein>
<dbReference type="Pfam" id="PF01347">
    <property type="entry name" value="Vitellogenin_N"/>
    <property type="match status" value="1"/>
</dbReference>
<dbReference type="Pfam" id="PF00094">
    <property type="entry name" value="VWD"/>
    <property type="match status" value="1"/>
</dbReference>
<evidence type="ECO:0000256" key="4">
    <source>
        <dbReference type="ARBA" id="ARBA00023180"/>
    </source>
</evidence>
<name>A0AAW2FCY4_9HYME</name>
<dbReference type="InterPro" id="IPR011030">
    <property type="entry name" value="Lipovitellin_superhlx_dom"/>
</dbReference>
<feature type="chain" id="PRO_5043979926" description="Vitellogenin" evidence="7">
    <location>
        <begin position="18"/>
        <end position="1643"/>
    </location>
</feature>
<dbReference type="InterPro" id="IPR001846">
    <property type="entry name" value="VWF_type-D"/>
</dbReference>
<keyword evidence="11" id="KW-1185">Reference proteome</keyword>
<dbReference type="SUPFAM" id="SSF48431">
    <property type="entry name" value="Lipovitellin-phosvitin complex, superhelical domain"/>
    <property type="match status" value="1"/>
</dbReference>
<reference evidence="10 11" key="1">
    <citation type="submission" date="2023-03" db="EMBL/GenBank/DDBJ databases">
        <title>High recombination rates correlate with genetic variation in Cardiocondyla obscurior ants.</title>
        <authorList>
            <person name="Errbii M."/>
        </authorList>
    </citation>
    <scope>NUCLEOTIDE SEQUENCE [LARGE SCALE GENOMIC DNA]</scope>
    <source>
        <strain evidence="10">Alpha-2009</strain>
        <tissue evidence="10">Whole body</tissue>
    </source>
</reference>
<evidence type="ECO:0000256" key="1">
    <source>
        <dbReference type="ARBA" id="ARBA00022729"/>
    </source>
</evidence>
<sequence>MWMFLTFLLFVLGSAVAEHDYAWETENEYHYKLEVRSYAMVNVSDQLSGIVIKGNVIVQVKSPDTLRAVISKPHYAPMSAVAEGILEDEIKKLEFHNLQLSGRPFEIKLKQGVIQEVLVDQDVPAWEVNLLKSVASQLQIDTQGENVIASRNTQIPGDNLLTGTFKAMEDSVGGKCEVVYNIKPLPEDVLHKEPEIIPLPNLSKDDYKRYHYINVTKTKDYVNCEQRMAYYSGIVGNMNWKSSVSDQFYTRSSKSQIIISGNLKRFTIQSSVLKERIRITSKIENSFNGHFHSHVNLTLDSVGKISSLIPEFDNLVSVGNLMYTHNNPFSTQSKQSDGQRSSSAFRKRNSNSSSEESRINDDSSSLDSNDDRDYLQSKLTIHDPPESSLLPYFVGYKGKSIQKVEENLTVVAARSIGWITSKLENFPTEILEEPYHEILDQYTVLVELIRTMNVTQMTEIEDKLPELFKFDPYNKFSNKEDQKLFGQTAWDVFCNAVAQAGTGPALITVKNWIKNKKLEGLQAANIISRIPKAARAPTSEYIRAFFELITDEQVRNDKFLNTTAPLSFAELVRYSQSKSIMYYPVPEQDNALLETYIPYMATQLRQAIRDNDSPRIQTYIMALSNFGHFKVLSVFEPYLEGTLQVSKFQRLMMVISLNKLSENFPRTVRSVTYKIYENTLEAYEIRCAAVYVLMKTNPPPGMLEKLAESTNKNQNIHVSSAIKTTINSLANLKLPELQDLANKARIAARLLNPDVHSKNYTRSAFTELKIQYLNIAQLAMLHTIGSEDSHIDKNEYIDVYQSYGNINLPSSRLAYSVSSINDLLDIFGQIFNRGTDEAVIIEDVINKLGFKPEDSEQFEGNIYMDTMFNSFFYPVDNRTFEELFKMVQTYAPLFKEDQAFKTKNFNNLYLYDMTLAFPSESGFPFIYTVMMPKLTRISGGRSITHINTLNEKSMEITVAGNILLSEKIQSRIGFVVPFEHRHYIAGTDINVQMFIPSGLSCKKREGKNKFEFKIIPDESYRFGTGLLAIHHSVVPYTSRHDILSFKSFFNNDTLIIYLEEPHKLNVALPGGYLSVSSEYISAEDSQKTGMEALSLIYKALFANKNAYYKRIDVFFRLPPAEVNVTYATFAMSGNGSQVTIPATIDHSPESEERAEQFLNEVSKDVYSSVSSVYDISIFSDQIYQVITIASAYSHVEDKSQLLFYWNMQSPEGRVFSEMCTVGYEKSSRVIPLNFEKALVDTPFSELNAEIRFGNCTTGGETIILKGNLTRTDDVKSKAMASRIVEKCWEEKKQGDIWLPNCQKASDLIRKKNYLKMSIDTNSDDFYMYANNLISTYKAEYKPAIGLNRGRPYWFGNKNKKTIDLEVKVLPDNKDVDIVLRTSSNNDISLSFSDIFEEVPNNLVETLFEEDVLMNPVCILDKTKVVTYDGKVYSLKLGDCWHVMLTTYPKHNPNNPEQTLGIPRYKGVIVMAREMIDGSKQIRMVLGDQEIHLQKLNDRLEAKINDEIGNFSRNERYVDETFEIYWLDGMIAIFSAEYEIYAVYDGIRILFESSNKYMNSIRGLCGNYDMQPDNDFITPKNCILTKPEEFVATYALTQDNCHGPSLLNKRKAEESVCVPRTYHPSDVISDINAGRSPSRRRGHH</sequence>
<evidence type="ECO:0000256" key="3">
    <source>
        <dbReference type="ARBA" id="ARBA00023157"/>
    </source>
</evidence>
<dbReference type="SUPFAM" id="SSF56968">
    <property type="entry name" value="Lipovitellin-phosvitin complex, beta-sheet shell regions"/>
    <property type="match status" value="2"/>
</dbReference>
<feature type="region of interest" description="Disordered" evidence="6">
    <location>
        <begin position="327"/>
        <end position="370"/>
    </location>
</feature>
<keyword evidence="4" id="KW-0325">Glycoprotein</keyword>
<dbReference type="GO" id="GO:0045735">
    <property type="term" value="F:nutrient reservoir activity"/>
    <property type="evidence" value="ECO:0007669"/>
    <property type="project" value="UniProtKB-KW"/>
</dbReference>